<keyword evidence="3" id="KW-1185">Reference proteome</keyword>
<accession>A0A1H8DX96</accession>
<dbReference type="SMART" id="SM00943">
    <property type="entry name" value="Prim-Pol"/>
    <property type="match status" value="1"/>
</dbReference>
<dbReference type="Pfam" id="PF09250">
    <property type="entry name" value="Prim-Pol"/>
    <property type="match status" value="1"/>
</dbReference>
<dbReference type="InterPro" id="IPR015330">
    <property type="entry name" value="DNA_primase/pol_bifunc_N"/>
</dbReference>
<feature type="domain" description="DNA primase/polymerase bifunctional N-terminal" evidence="1">
    <location>
        <begin position="38"/>
        <end position="217"/>
    </location>
</feature>
<dbReference type="EMBL" id="FOBF01000022">
    <property type="protein sequence ID" value="SEN11786.1"/>
    <property type="molecule type" value="Genomic_DNA"/>
</dbReference>
<proteinExistence type="predicted"/>
<name>A0A1H8DX96_9ACTN</name>
<dbReference type="RefSeq" id="WP_256257433.1">
    <property type="nucleotide sequence ID" value="NZ_FOBF01000022.1"/>
</dbReference>
<dbReference type="Proteomes" id="UP000198953">
    <property type="component" value="Unassembled WGS sequence"/>
</dbReference>
<reference evidence="2 3" key="1">
    <citation type="submission" date="2016-10" db="EMBL/GenBank/DDBJ databases">
        <authorList>
            <person name="de Groot N.N."/>
        </authorList>
    </citation>
    <scope>NUCLEOTIDE SEQUENCE [LARGE SCALE GENOMIC DNA]</scope>
    <source>
        <strain evidence="2 3">DSM 43357</strain>
    </source>
</reference>
<evidence type="ECO:0000313" key="2">
    <source>
        <dbReference type="EMBL" id="SEN11786.1"/>
    </source>
</evidence>
<sequence>MATTPLDAFELEVAEADRLGLPAIKKASNRGSDLTRHALEAAARGWRVFPLTPRGKKPLRGFTGWERHATSDADRIAAFWSRGPYNIGIACGPSRLVVIDLDQPKPGDQPPAGYAEHHPHDGEQVFRLLCAEHGQPYPADTFTVRTRRGGTHLYFTAPEDVELRNSAGHRGGLGRLIDTRASGGYVVGPGSQVSQPDGTGHYEITLDVPPTPLPAWLAEALGPSTPPPPPSTADLLASLHEHRLSRYGQAALRGEVERVATARRGTRNHTLNTAAFNLGQLVAHGALPAEAVITALRSAAEAANAAGDPNPPREIAAVIASGLAVGMKAQPRRRRAA</sequence>
<protein>
    <submittedName>
        <fullName evidence="2">Bifunctional DNA primase/polymerase, N-terminal</fullName>
    </submittedName>
</protein>
<dbReference type="CDD" id="cd04859">
    <property type="entry name" value="Prim_Pol"/>
    <property type="match status" value="1"/>
</dbReference>
<dbReference type="STRING" id="46177.SAMN05660976_06834"/>
<dbReference type="SUPFAM" id="SSF56747">
    <property type="entry name" value="Prim-pol domain"/>
    <property type="match status" value="1"/>
</dbReference>
<evidence type="ECO:0000313" key="3">
    <source>
        <dbReference type="Proteomes" id="UP000198953"/>
    </source>
</evidence>
<dbReference type="AlphaFoldDB" id="A0A1H8DX96"/>
<gene>
    <name evidence="2" type="ORF">SAMN05660976_06834</name>
</gene>
<organism evidence="2 3">
    <name type="scientific">Nonomuraea pusilla</name>
    <dbReference type="NCBI Taxonomy" id="46177"/>
    <lineage>
        <taxon>Bacteria</taxon>
        <taxon>Bacillati</taxon>
        <taxon>Actinomycetota</taxon>
        <taxon>Actinomycetes</taxon>
        <taxon>Streptosporangiales</taxon>
        <taxon>Streptosporangiaceae</taxon>
        <taxon>Nonomuraea</taxon>
    </lineage>
</organism>
<evidence type="ECO:0000259" key="1">
    <source>
        <dbReference type="SMART" id="SM00943"/>
    </source>
</evidence>